<reference evidence="1 2" key="1">
    <citation type="submission" date="2015-09" db="EMBL/GenBank/DDBJ databases">
        <title>Complete genome sequence of Defluviimonas alba cai42t isolated from an oilfield in Xinjiang.</title>
        <authorList>
            <person name="Geng S."/>
            <person name="Pan X."/>
            <person name="Wu X."/>
        </authorList>
    </citation>
    <scope>NUCLEOTIDE SEQUENCE [LARGE SCALE GENOMIC DNA]</scope>
    <source>
        <strain evidence="2">cai42</strain>
    </source>
</reference>
<gene>
    <name evidence="1" type="ORF">AKL17_0385</name>
</gene>
<dbReference type="PATRIC" id="fig|1335048.3.peg.404"/>
<sequence>MGQGGGSAAELAEGLRTTGYFLEHRVAPALGDRRLPEARRRLAEALARALRD</sequence>
<organism evidence="1 2">
    <name type="scientific">Frigidibacter mobilis</name>
    <dbReference type="NCBI Taxonomy" id="1335048"/>
    <lineage>
        <taxon>Bacteria</taxon>
        <taxon>Pseudomonadati</taxon>
        <taxon>Pseudomonadota</taxon>
        <taxon>Alphaproteobacteria</taxon>
        <taxon>Rhodobacterales</taxon>
        <taxon>Paracoccaceae</taxon>
        <taxon>Frigidibacter</taxon>
    </lineage>
</organism>
<name>A0A159YZ27_9RHOB</name>
<dbReference type="KEGG" id="daa:AKL17_0385"/>
<protein>
    <submittedName>
        <fullName evidence="1">DNA repair protein RecO</fullName>
    </submittedName>
</protein>
<dbReference type="Proteomes" id="UP000076128">
    <property type="component" value="Chromosome"/>
</dbReference>
<accession>A0A159YZ27</accession>
<keyword evidence="2" id="KW-1185">Reference proteome</keyword>
<evidence type="ECO:0000313" key="2">
    <source>
        <dbReference type="Proteomes" id="UP000076128"/>
    </source>
</evidence>
<evidence type="ECO:0000313" key="1">
    <source>
        <dbReference type="EMBL" id="AMY67647.1"/>
    </source>
</evidence>
<proteinExistence type="predicted"/>
<dbReference type="STRING" id="1335048.AKL17_0385"/>
<dbReference type="EMBL" id="CP012661">
    <property type="protein sequence ID" value="AMY67647.1"/>
    <property type="molecule type" value="Genomic_DNA"/>
</dbReference>
<dbReference type="AlphaFoldDB" id="A0A159YZ27"/>